<dbReference type="Proteomes" id="UP001292094">
    <property type="component" value="Unassembled WGS sequence"/>
</dbReference>
<evidence type="ECO:0000313" key="3">
    <source>
        <dbReference type="Proteomes" id="UP001292094"/>
    </source>
</evidence>
<proteinExistence type="predicted"/>
<evidence type="ECO:0000313" key="2">
    <source>
        <dbReference type="EMBL" id="KAK4325620.1"/>
    </source>
</evidence>
<keyword evidence="3" id="KW-1185">Reference proteome</keyword>
<feature type="compositionally biased region" description="Basic residues" evidence="1">
    <location>
        <begin position="38"/>
        <end position="66"/>
    </location>
</feature>
<feature type="compositionally biased region" description="Basic residues" evidence="1">
    <location>
        <begin position="149"/>
        <end position="159"/>
    </location>
</feature>
<feature type="compositionally biased region" description="Basic residues" evidence="1">
    <location>
        <begin position="14"/>
        <end position="26"/>
    </location>
</feature>
<name>A0AAE1QEX3_9EUCA</name>
<accession>A0AAE1QEX3</accession>
<feature type="compositionally biased region" description="Basic and acidic residues" evidence="1">
    <location>
        <begin position="67"/>
        <end position="81"/>
    </location>
</feature>
<reference evidence="2" key="1">
    <citation type="submission" date="2023-11" db="EMBL/GenBank/DDBJ databases">
        <title>Genome assemblies of two species of porcelain crab, Petrolisthes cinctipes and Petrolisthes manimaculis (Anomura: Porcellanidae).</title>
        <authorList>
            <person name="Angst P."/>
        </authorList>
    </citation>
    <scope>NUCLEOTIDE SEQUENCE</scope>
    <source>
        <strain evidence="2">PB745_02</strain>
        <tissue evidence="2">Gill</tissue>
    </source>
</reference>
<comment type="caution">
    <text evidence="2">The sequence shown here is derived from an EMBL/GenBank/DDBJ whole genome shotgun (WGS) entry which is preliminary data.</text>
</comment>
<organism evidence="2 3">
    <name type="scientific">Petrolisthes manimaculis</name>
    <dbReference type="NCBI Taxonomy" id="1843537"/>
    <lineage>
        <taxon>Eukaryota</taxon>
        <taxon>Metazoa</taxon>
        <taxon>Ecdysozoa</taxon>
        <taxon>Arthropoda</taxon>
        <taxon>Crustacea</taxon>
        <taxon>Multicrustacea</taxon>
        <taxon>Malacostraca</taxon>
        <taxon>Eumalacostraca</taxon>
        <taxon>Eucarida</taxon>
        <taxon>Decapoda</taxon>
        <taxon>Pleocyemata</taxon>
        <taxon>Anomura</taxon>
        <taxon>Galatheoidea</taxon>
        <taxon>Porcellanidae</taxon>
        <taxon>Petrolisthes</taxon>
    </lineage>
</organism>
<evidence type="ECO:0000256" key="1">
    <source>
        <dbReference type="SAM" id="MobiDB-lite"/>
    </source>
</evidence>
<feature type="region of interest" description="Disordered" evidence="1">
    <location>
        <begin position="107"/>
        <end position="159"/>
    </location>
</feature>
<protein>
    <submittedName>
        <fullName evidence="2">Uncharacterized protein</fullName>
    </submittedName>
</protein>
<dbReference type="EMBL" id="JAWZYT010000269">
    <property type="protein sequence ID" value="KAK4325620.1"/>
    <property type="molecule type" value="Genomic_DNA"/>
</dbReference>
<dbReference type="AlphaFoldDB" id="A0AAE1QEX3"/>
<feature type="region of interest" description="Disordered" evidence="1">
    <location>
        <begin position="1"/>
        <end position="81"/>
    </location>
</feature>
<gene>
    <name evidence="2" type="ORF">Pmani_003827</name>
</gene>
<sequence length="159" mass="18608">MWGGGGGGDDPHNHGKRSQHAKRNKEHKITNTMDHSRREHRGTQKARPSQHRNMGGRKHPTTHRPHLRDLEHQHVTQRTEKKHEYMNEISMESEGLIHATQGAPWRQENFAPRHTSPHKQHNANKPPKKYEGRKHSLMKKPYGKDKKEKSHRANTARMH</sequence>